<evidence type="ECO:0000313" key="2">
    <source>
        <dbReference type="Proteomes" id="UP000215374"/>
    </source>
</evidence>
<evidence type="ECO:0000313" key="1">
    <source>
        <dbReference type="EMBL" id="SNV70607.1"/>
    </source>
</evidence>
<name>A0A239ZI89_9CORY</name>
<dbReference type="AlphaFoldDB" id="A0A239ZI89"/>
<reference evidence="1 2" key="1">
    <citation type="submission" date="2017-06" db="EMBL/GenBank/DDBJ databases">
        <authorList>
            <consortium name="Pathogen Informatics"/>
        </authorList>
    </citation>
    <scope>NUCLEOTIDE SEQUENCE [LARGE SCALE GENOMIC DNA]</scope>
    <source>
        <strain evidence="1 2">NCTC13015</strain>
    </source>
</reference>
<dbReference type="Proteomes" id="UP000215374">
    <property type="component" value="Chromosome 1"/>
</dbReference>
<accession>A0A239ZI89</accession>
<dbReference type="EMBL" id="LT906467">
    <property type="protein sequence ID" value="SNV70607.1"/>
    <property type="molecule type" value="Genomic_DNA"/>
</dbReference>
<protein>
    <submittedName>
        <fullName evidence="1">Uncharacterized protein</fullName>
    </submittedName>
</protein>
<sequence>MHTPPSLEEPTPIYDQLMDETYGQIVHNLTYNGRQVRVKVINKDTSDTTRSTQ</sequence>
<gene>
    <name evidence="1" type="ORF">SAMEA4535761_01199</name>
</gene>
<proteinExistence type="predicted"/>
<organism evidence="1 2">
    <name type="scientific">Corynebacterium imitans</name>
    <dbReference type="NCBI Taxonomy" id="156978"/>
    <lineage>
        <taxon>Bacteria</taxon>
        <taxon>Bacillati</taxon>
        <taxon>Actinomycetota</taxon>
        <taxon>Actinomycetes</taxon>
        <taxon>Mycobacteriales</taxon>
        <taxon>Corynebacteriaceae</taxon>
        <taxon>Corynebacterium</taxon>
    </lineage>
</organism>
<dbReference type="RefSeq" id="WP_157727806.1">
    <property type="nucleotide sequence ID" value="NZ_CP009211.1"/>
</dbReference>